<dbReference type="AlphaFoldDB" id="A0A7S0RGB2"/>
<name>A0A7S0RGB2_9CHLO</name>
<reference evidence="2" key="1">
    <citation type="submission" date="2021-01" db="EMBL/GenBank/DDBJ databases">
        <authorList>
            <person name="Corre E."/>
            <person name="Pelletier E."/>
            <person name="Niang G."/>
            <person name="Scheremetjew M."/>
            <person name="Finn R."/>
            <person name="Kale V."/>
            <person name="Holt S."/>
            <person name="Cochrane G."/>
            <person name="Meng A."/>
            <person name="Brown T."/>
            <person name="Cohen L."/>
        </authorList>
    </citation>
    <scope>NUCLEOTIDE SEQUENCE</scope>
    <source>
        <strain evidence="2">SAG 11-49</strain>
    </source>
</reference>
<dbReference type="EMBL" id="HBFB01013538">
    <property type="protein sequence ID" value="CAD8676737.1"/>
    <property type="molecule type" value="Transcribed_RNA"/>
</dbReference>
<dbReference type="InterPro" id="IPR032675">
    <property type="entry name" value="LRR_dom_sf"/>
</dbReference>
<dbReference type="Gene3D" id="3.80.10.10">
    <property type="entry name" value="Ribonuclease Inhibitor"/>
    <property type="match status" value="1"/>
</dbReference>
<dbReference type="GO" id="GO:0005930">
    <property type="term" value="C:axoneme"/>
    <property type="evidence" value="ECO:0007669"/>
    <property type="project" value="UniProtKB-SubCell"/>
</dbReference>
<dbReference type="SUPFAM" id="SSF52047">
    <property type="entry name" value="RNI-like"/>
    <property type="match status" value="1"/>
</dbReference>
<comment type="subcellular location">
    <subcellularLocation>
        <location evidence="1">Cytoplasm</location>
        <location evidence="1">Cytoskeleton</location>
        <location evidence="1">Cilium axoneme</location>
    </subcellularLocation>
</comment>
<gene>
    <name evidence="2" type="ORF">CLEI1391_LOCUS7600</name>
</gene>
<organism evidence="2">
    <name type="scientific">Chlamydomonas leiostraca</name>
    <dbReference type="NCBI Taxonomy" id="1034604"/>
    <lineage>
        <taxon>Eukaryota</taxon>
        <taxon>Viridiplantae</taxon>
        <taxon>Chlorophyta</taxon>
        <taxon>core chlorophytes</taxon>
        <taxon>Chlorophyceae</taxon>
        <taxon>CS clade</taxon>
        <taxon>Chlamydomonadales</taxon>
        <taxon>Chlamydomonadaceae</taxon>
        <taxon>Chlamydomonas</taxon>
    </lineage>
</organism>
<accession>A0A7S0RGB2</accession>
<evidence type="ECO:0000256" key="1">
    <source>
        <dbReference type="ARBA" id="ARBA00004430"/>
    </source>
</evidence>
<protein>
    <submittedName>
        <fullName evidence="2">Uncharacterized protein</fullName>
    </submittedName>
</protein>
<proteinExistence type="predicted"/>
<evidence type="ECO:0000313" key="2">
    <source>
        <dbReference type="EMBL" id="CAD8676737.1"/>
    </source>
</evidence>
<sequence>MQEGPRPGARTRPIDSLQLSRDKTRASLVSACCRSGGKQQLWLWVHDASDMLALLASAHGRPSTLRTLDLHGQGMGTSMTTWSGLVGQAWSGIRELTLSDLNIEGCSFWASLASCKGLERLKLDSSATMQLGLSQQQLDGLLPQMLPAVRHIQFSTPGQLPLVHALAPQLTSITLASVARLNHHTPALVAALVRLQQARHIRAVSIPSQAVLDALLVLPSLQTVDLPFFSGHSAPISSEQLARCRWQQLSLGSIHLPGLACLPLEKLHSLTLHGISVQLSGEGQQELQAAKTAVQRLMRVPQLSPPVGDGEAWPSHLWINCPPGELPQHTPQLLQTLRPVVRRLQQVKVTLFQQQGVLPVAGSLVPWLAAALGPWLAEVELRDATVDGSFWPALLQALPSFPQLRHIELASPASIAQLGMGMFCMAVPSTQALTIKVTGHGLDAGVEVGVREVQAMLRSMQGFPRGVLVELGGL</sequence>